<dbReference type="Proteomes" id="UP000054776">
    <property type="component" value="Unassembled WGS sequence"/>
</dbReference>
<organism evidence="1 2">
    <name type="scientific">Trichinella spiralis</name>
    <name type="common">Trichina worm</name>
    <dbReference type="NCBI Taxonomy" id="6334"/>
    <lineage>
        <taxon>Eukaryota</taxon>
        <taxon>Metazoa</taxon>
        <taxon>Ecdysozoa</taxon>
        <taxon>Nematoda</taxon>
        <taxon>Enoplea</taxon>
        <taxon>Dorylaimia</taxon>
        <taxon>Trichinellida</taxon>
        <taxon>Trichinellidae</taxon>
        <taxon>Trichinella</taxon>
    </lineage>
</organism>
<keyword evidence="2" id="KW-1185">Reference proteome</keyword>
<dbReference type="InParanoid" id="A0A0V1BHT0"/>
<dbReference type="AlphaFoldDB" id="A0A0V1BHT0"/>
<comment type="caution">
    <text evidence="1">The sequence shown here is derived from an EMBL/GenBank/DDBJ whole genome shotgun (WGS) entry which is preliminary data.</text>
</comment>
<proteinExistence type="predicted"/>
<sequence>MVLACHSDIRDYIIRNNYSCHQKFLKVITSSILLISLQILEFFQLRNESQATFTNNKSKKAFEVKMKTFSINE</sequence>
<gene>
    <name evidence="1" type="ORF">T01_1826</name>
</gene>
<evidence type="ECO:0000313" key="1">
    <source>
        <dbReference type="EMBL" id="KRY36601.1"/>
    </source>
</evidence>
<protein>
    <submittedName>
        <fullName evidence="1">Uncharacterized protein</fullName>
    </submittedName>
</protein>
<evidence type="ECO:0000313" key="2">
    <source>
        <dbReference type="Proteomes" id="UP000054776"/>
    </source>
</evidence>
<dbReference type="EMBL" id="JYDH01000041">
    <property type="protein sequence ID" value="KRY36601.1"/>
    <property type="molecule type" value="Genomic_DNA"/>
</dbReference>
<reference evidence="1 2" key="1">
    <citation type="submission" date="2015-01" db="EMBL/GenBank/DDBJ databases">
        <title>Evolution of Trichinella species and genotypes.</title>
        <authorList>
            <person name="Korhonen P.K."/>
            <person name="Edoardo P."/>
            <person name="Giuseppe L.R."/>
            <person name="Gasser R.B."/>
        </authorList>
    </citation>
    <scope>NUCLEOTIDE SEQUENCE [LARGE SCALE GENOMIC DNA]</scope>
    <source>
        <strain evidence="1">ISS3</strain>
    </source>
</reference>
<name>A0A0V1BHT0_TRISP</name>
<accession>A0A0V1BHT0</accession>